<proteinExistence type="predicted"/>
<evidence type="ECO:0000313" key="2">
    <source>
        <dbReference type="EMBL" id="MBY5957225.1"/>
    </source>
</evidence>
<feature type="compositionally biased region" description="Acidic residues" evidence="1">
    <location>
        <begin position="98"/>
        <end position="110"/>
    </location>
</feature>
<protein>
    <submittedName>
        <fullName evidence="2">DUF3127 domain-containing protein</fullName>
    </submittedName>
</protein>
<comment type="caution">
    <text evidence="2">The sequence shown here is derived from an EMBL/GenBank/DDBJ whole genome shotgun (WGS) entry which is preliminary data.</text>
</comment>
<dbReference type="InterPro" id="IPR021474">
    <property type="entry name" value="DUF3127"/>
</dbReference>
<accession>A0A953L820</accession>
<dbReference type="Proteomes" id="UP000753961">
    <property type="component" value="Unassembled WGS sequence"/>
</dbReference>
<evidence type="ECO:0000313" key="3">
    <source>
        <dbReference type="Proteomes" id="UP000753961"/>
    </source>
</evidence>
<organism evidence="2 3">
    <name type="scientific">Membranihabitans marinus</name>
    <dbReference type="NCBI Taxonomy" id="1227546"/>
    <lineage>
        <taxon>Bacteria</taxon>
        <taxon>Pseudomonadati</taxon>
        <taxon>Bacteroidota</taxon>
        <taxon>Saprospiria</taxon>
        <taxon>Saprospirales</taxon>
        <taxon>Saprospiraceae</taxon>
        <taxon>Membranihabitans</taxon>
    </lineage>
</organism>
<keyword evidence="3" id="KW-1185">Reference proteome</keyword>
<dbReference type="EMBL" id="JAHVHU010000004">
    <property type="protein sequence ID" value="MBY5957225.1"/>
    <property type="molecule type" value="Genomic_DNA"/>
</dbReference>
<sequence length="125" mass="14585">MASFEISGKLFKKFETEQKTQSFSAREFVLEVNDNNYMQLIKFQLTQDRCGLLDPFEEGSEVKVHFDLRGREWNGKYFTNLNAWKLEAHQPGNTGGFPEEEDFVFNDEPPEINQNQPTPDDDLPF</sequence>
<evidence type="ECO:0000256" key="1">
    <source>
        <dbReference type="SAM" id="MobiDB-lite"/>
    </source>
</evidence>
<name>A0A953L820_9BACT</name>
<dbReference type="AlphaFoldDB" id="A0A953L820"/>
<feature type="region of interest" description="Disordered" evidence="1">
    <location>
        <begin position="89"/>
        <end position="125"/>
    </location>
</feature>
<dbReference type="RefSeq" id="WP_222578747.1">
    <property type="nucleotide sequence ID" value="NZ_JAHVHU010000004.1"/>
</dbReference>
<gene>
    <name evidence="2" type="ORF">KUV50_03695</name>
</gene>
<reference evidence="2" key="1">
    <citation type="submission" date="2021-06" db="EMBL/GenBank/DDBJ databases">
        <title>44 bacteria genomes isolated from Dapeng, Shenzhen.</title>
        <authorList>
            <person name="Zheng W."/>
            <person name="Yu S."/>
            <person name="Huang Y."/>
        </authorList>
    </citation>
    <scope>NUCLEOTIDE SEQUENCE</scope>
    <source>
        <strain evidence="2">DP5N28-2</strain>
    </source>
</reference>
<dbReference type="Pfam" id="PF11325">
    <property type="entry name" value="DUF3127"/>
    <property type="match status" value="1"/>
</dbReference>